<evidence type="ECO:0000256" key="5">
    <source>
        <dbReference type="SAM" id="Phobius"/>
    </source>
</evidence>
<evidence type="ECO:0000313" key="7">
    <source>
        <dbReference type="EMBL" id="MFD1048909.1"/>
    </source>
</evidence>
<dbReference type="InterPro" id="IPR039421">
    <property type="entry name" value="Type_1_exporter"/>
</dbReference>
<dbReference type="Proteomes" id="UP001597045">
    <property type="component" value="Unassembled WGS sequence"/>
</dbReference>
<dbReference type="InterPro" id="IPR036640">
    <property type="entry name" value="ABC1_TM_sf"/>
</dbReference>
<proteinExistence type="predicted"/>
<keyword evidence="3 5" id="KW-1133">Transmembrane helix</keyword>
<comment type="caution">
    <text evidence="7">The sequence shown here is derived from an EMBL/GenBank/DDBJ whole genome shotgun (WGS) entry which is preliminary data.</text>
</comment>
<keyword evidence="2 5" id="KW-0812">Transmembrane</keyword>
<dbReference type="InterPro" id="IPR003439">
    <property type="entry name" value="ABC_transporter-like_ATP-bd"/>
</dbReference>
<feature type="non-terminal residue" evidence="7">
    <location>
        <position position="349"/>
    </location>
</feature>
<dbReference type="PROSITE" id="PS50929">
    <property type="entry name" value="ABC_TM1F"/>
    <property type="match status" value="1"/>
</dbReference>
<keyword evidence="4 5" id="KW-0472">Membrane</keyword>
<accession>A0ABW3MI88</accession>
<gene>
    <name evidence="7" type="ORF">ACFQ1S_26930</name>
</gene>
<dbReference type="SUPFAM" id="SSF90123">
    <property type="entry name" value="ABC transporter transmembrane region"/>
    <property type="match status" value="1"/>
</dbReference>
<dbReference type="SUPFAM" id="SSF52540">
    <property type="entry name" value="P-loop containing nucleoside triphosphate hydrolases"/>
    <property type="match status" value="1"/>
</dbReference>
<dbReference type="CDD" id="cd03228">
    <property type="entry name" value="ABCC_MRP_Like"/>
    <property type="match status" value="1"/>
</dbReference>
<dbReference type="InterPro" id="IPR011527">
    <property type="entry name" value="ABC1_TM_dom"/>
</dbReference>
<keyword evidence="8" id="KW-1185">Reference proteome</keyword>
<sequence length="349" mass="37821">MARVGLIAFEDSSYADLLRQCLQRGVRSIEQSITAIADICGSVVQLIAAVATVGLMNPMLAPVVLLAVAPNVWASARAAKLSYASFLRMISRYRRQSIASELVTDRETAAEMRACTAGPALVEEYQRIGRQLTAESQRVELAKTRVRLVGRTVAGVGTGVSFVILGLLLHANVLPLALAGAAVVAMRMASTALNTTMFNVNYFYEYSLYLELYTKLLAETQERTRPGSPVKAPPAPARITLDNVSFTYPGEEKAALTDISFTIHSGQVIALVGENGSGKSTLAKLITGLYLPDTGHVRWDDVDLAEADEDSIHDQISVVMQEPAKWPMTVRDNIRLGRITRDDPAAVDL</sequence>
<feature type="domain" description="ABC transmembrane type-1" evidence="6">
    <location>
        <begin position="1"/>
        <end position="205"/>
    </location>
</feature>
<evidence type="ECO:0000256" key="4">
    <source>
        <dbReference type="ARBA" id="ARBA00023136"/>
    </source>
</evidence>
<dbReference type="PANTHER" id="PTHR24221:SF654">
    <property type="entry name" value="ATP-BINDING CASSETTE SUB-FAMILY B MEMBER 6"/>
    <property type="match status" value="1"/>
</dbReference>
<dbReference type="Gene3D" id="1.20.1560.10">
    <property type="entry name" value="ABC transporter type 1, transmembrane domain"/>
    <property type="match status" value="1"/>
</dbReference>
<evidence type="ECO:0000256" key="1">
    <source>
        <dbReference type="ARBA" id="ARBA00004651"/>
    </source>
</evidence>
<dbReference type="PANTHER" id="PTHR24221">
    <property type="entry name" value="ATP-BINDING CASSETTE SUB-FAMILY B"/>
    <property type="match status" value="1"/>
</dbReference>
<reference evidence="8" key="1">
    <citation type="journal article" date="2019" name="Int. J. Syst. Evol. Microbiol.">
        <title>The Global Catalogue of Microorganisms (GCM) 10K type strain sequencing project: providing services to taxonomists for standard genome sequencing and annotation.</title>
        <authorList>
            <consortium name="The Broad Institute Genomics Platform"/>
            <consortium name="The Broad Institute Genome Sequencing Center for Infectious Disease"/>
            <person name="Wu L."/>
            <person name="Ma J."/>
        </authorList>
    </citation>
    <scope>NUCLEOTIDE SEQUENCE [LARGE SCALE GENOMIC DNA]</scope>
    <source>
        <strain evidence="8">JCM 31486</strain>
    </source>
</reference>
<keyword evidence="7" id="KW-0547">Nucleotide-binding</keyword>
<dbReference type="GO" id="GO:0005524">
    <property type="term" value="F:ATP binding"/>
    <property type="evidence" value="ECO:0007669"/>
    <property type="project" value="UniProtKB-KW"/>
</dbReference>
<evidence type="ECO:0000256" key="2">
    <source>
        <dbReference type="ARBA" id="ARBA00022692"/>
    </source>
</evidence>
<evidence type="ECO:0000256" key="3">
    <source>
        <dbReference type="ARBA" id="ARBA00022989"/>
    </source>
</evidence>
<dbReference type="Pfam" id="PF00005">
    <property type="entry name" value="ABC_tran"/>
    <property type="match status" value="1"/>
</dbReference>
<feature type="transmembrane region" description="Helical" evidence="5">
    <location>
        <begin position="148"/>
        <end position="168"/>
    </location>
</feature>
<keyword evidence="7" id="KW-0067">ATP-binding</keyword>
<organism evidence="7 8">
    <name type="scientific">Kibdelosporangium lantanae</name>
    <dbReference type="NCBI Taxonomy" id="1497396"/>
    <lineage>
        <taxon>Bacteria</taxon>
        <taxon>Bacillati</taxon>
        <taxon>Actinomycetota</taxon>
        <taxon>Actinomycetes</taxon>
        <taxon>Pseudonocardiales</taxon>
        <taxon>Pseudonocardiaceae</taxon>
        <taxon>Kibdelosporangium</taxon>
    </lineage>
</organism>
<protein>
    <submittedName>
        <fullName evidence="7">ATP-binding cassette domain-containing protein</fullName>
    </submittedName>
</protein>
<evidence type="ECO:0000313" key="8">
    <source>
        <dbReference type="Proteomes" id="UP001597045"/>
    </source>
</evidence>
<name>A0ABW3MI88_9PSEU</name>
<dbReference type="InterPro" id="IPR027417">
    <property type="entry name" value="P-loop_NTPase"/>
</dbReference>
<comment type="subcellular location">
    <subcellularLocation>
        <location evidence="1">Cell membrane</location>
        <topology evidence="1">Multi-pass membrane protein</topology>
    </subcellularLocation>
</comment>
<dbReference type="EMBL" id="JBHTIS010001863">
    <property type="protein sequence ID" value="MFD1048909.1"/>
    <property type="molecule type" value="Genomic_DNA"/>
</dbReference>
<evidence type="ECO:0000259" key="6">
    <source>
        <dbReference type="PROSITE" id="PS50929"/>
    </source>
</evidence>
<dbReference type="Gene3D" id="3.40.50.300">
    <property type="entry name" value="P-loop containing nucleotide triphosphate hydrolases"/>
    <property type="match status" value="1"/>
</dbReference>